<dbReference type="EMBL" id="KV442013">
    <property type="protein sequence ID" value="OAQ35797.1"/>
    <property type="molecule type" value="Genomic_DNA"/>
</dbReference>
<proteinExistence type="predicted"/>
<name>A0A197KDL2_9FUNG</name>
<gene>
    <name evidence="2" type="ORF">K457DRAFT_13019</name>
</gene>
<sequence>MGALRTWPQRKSLPMTLRAPVADLVVAVPGANAAGIEGAAGIVVAKKAVAAAVGAHMTAVQAAALSRGLAPELFVLGIVAPRTLLGRSGTGNGRTEGDSNSEGDDGL</sequence>
<reference evidence="2 3" key="1">
    <citation type="submission" date="2016-05" db="EMBL/GenBank/DDBJ databases">
        <title>Genome sequencing reveals origins of a unique bacterial endosymbiosis in the earliest lineages of terrestrial Fungi.</title>
        <authorList>
            <consortium name="DOE Joint Genome Institute"/>
            <person name="Uehling J."/>
            <person name="Gryganskyi A."/>
            <person name="Hameed K."/>
            <person name="Tschaplinski T."/>
            <person name="Misztal P."/>
            <person name="Wu S."/>
            <person name="Desiro A."/>
            <person name="Vande Pol N."/>
            <person name="Du Z.-Y."/>
            <person name="Zienkiewicz A."/>
            <person name="Zienkiewicz K."/>
            <person name="Morin E."/>
            <person name="Tisserant E."/>
            <person name="Splivallo R."/>
            <person name="Hainaut M."/>
            <person name="Henrissat B."/>
            <person name="Ohm R."/>
            <person name="Kuo A."/>
            <person name="Yan J."/>
            <person name="Lipzen A."/>
            <person name="Nolan M."/>
            <person name="Labutti K."/>
            <person name="Barry K."/>
            <person name="Goldstein A."/>
            <person name="Labbe J."/>
            <person name="Schadt C."/>
            <person name="Tuskan G."/>
            <person name="Grigoriev I."/>
            <person name="Martin F."/>
            <person name="Vilgalys R."/>
            <person name="Bonito G."/>
        </authorList>
    </citation>
    <scope>NUCLEOTIDE SEQUENCE [LARGE SCALE GENOMIC DNA]</scope>
    <source>
        <strain evidence="2 3">AG-77</strain>
    </source>
</reference>
<organism evidence="2 3">
    <name type="scientific">Linnemannia elongata AG-77</name>
    <dbReference type="NCBI Taxonomy" id="1314771"/>
    <lineage>
        <taxon>Eukaryota</taxon>
        <taxon>Fungi</taxon>
        <taxon>Fungi incertae sedis</taxon>
        <taxon>Mucoromycota</taxon>
        <taxon>Mortierellomycotina</taxon>
        <taxon>Mortierellomycetes</taxon>
        <taxon>Mortierellales</taxon>
        <taxon>Mortierellaceae</taxon>
        <taxon>Linnemannia</taxon>
    </lineage>
</organism>
<dbReference type="Proteomes" id="UP000078512">
    <property type="component" value="Unassembled WGS sequence"/>
</dbReference>
<evidence type="ECO:0000313" key="3">
    <source>
        <dbReference type="Proteomes" id="UP000078512"/>
    </source>
</evidence>
<feature type="region of interest" description="Disordered" evidence="1">
    <location>
        <begin position="84"/>
        <end position="107"/>
    </location>
</feature>
<evidence type="ECO:0000256" key="1">
    <source>
        <dbReference type="SAM" id="MobiDB-lite"/>
    </source>
</evidence>
<protein>
    <submittedName>
        <fullName evidence="2">Uncharacterized protein</fullName>
    </submittedName>
</protein>
<feature type="non-terminal residue" evidence="2">
    <location>
        <position position="107"/>
    </location>
</feature>
<evidence type="ECO:0000313" key="2">
    <source>
        <dbReference type="EMBL" id="OAQ35797.1"/>
    </source>
</evidence>
<dbReference type="AlphaFoldDB" id="A0A197KDL2"/>
<accession>A0A197KDL2</accession>
<dbReference type="OrthoDB" id="2434446at2759"/>
<keyword evidence="3" id="KW-1185">Reference proteome</keyword>